<evidence type="ECO:0000256" key="3">
    <source>
        <dbReference type="ARBA" id="ARBA00023125"/>
    </source>
</evidence>
<dbReference type="SMART" id="SM00422">
    <property type="entry name" value="HTH_MERR"/>
    <property type="match status" value="1"/>
</dbReference>
<dbReference type="PROSITE" id="PS50937">
    <property type="entry name" value="HTH_MERR_2"/>
    <property type="match status" value="1"/>
</dbReference>
<reference evidence="7" key="1">
    <citation type="submission" date="2016-08" db="EMBL/GenBank/DDBJ databases">
        <authorList>
            <person name="Loux V."/>
            <person name="Rue O."/>
        </authorList>
    </citation>
    <scope>NUCLEOTIDE SEQUENCE [LARGE SCALE GENOMIC DNA]</scope>
    <source>
        <strain evidence="7">INRA Bc05-F1</strain>
    </source>
</reference>
<evidence type="ECO:0000256" key="2">
    <source>
        <dbReference type="ARBA" id="ARBA00023015"/>
    </source>
</evidence>
<gene>
    <name evidence="6" type="ORF">BC05F1_03362</name>
</gene>
<keyword evidence="2" id="KW-0805">Transcription regulation</keyword>
<evidence type="ECO:0000256" key="1">
    <source>
        <dbReference type="ARBA" id="ARBA00022491"/>
    </source>
</evidence>
<evidence type="ECO:0000259" key="5">
    <source>
        <dbReference type="PROSITE" id="PS50937"/>
    </source>
</evidence>
<keyword evidence="4" id="KW-0804">Transcription</keyword>
<protein>
    <recommendedName>
        <fullName evidence="5">HTH merR-type domain-containing protein</fullName>
    </recommendedName>
</protein>
<dbReference type="PANTHER" id="PTHR30204:SF69">
    <property type="entry name" value="MERR-FAMILY TRANSCRIPTIONAL REGULATOR"/>
    <property type="match status" value="1"/>
</dbReference>
<dbReference type="GO" id="GO:0003677">
    <property type="term" value="F:DNA binding"/>
    <property type="evidence" value="ECO:0007669"/>
    <property type="project" value="UniProtKB-KW"/>
</dbReference>
<name>A0A1C4EBB4_9BACI</name>
<sequence length="278" mass="32777">MNVKDEVAMIKENVMYTIGQVAKFLDVSRDTLKFYEEKDLVKPKQNIENGYRKYNNFDIYDITTVNFYREMDIEIKKIQELRKSKSIEGIKSLFEEKEQEVLEEIEYKKLLLKKVQIVQEDCEKIKQFLGKYVIKEMKPLEVNGEIEHFTAYDEYESLKKNTDSLKKAVTLTSLRRVISFNKEGIIEDKFIIVRKVEDFDKELEGEILSHPKCIYTVIEDGRWATGGESIDHNVESSLRKAAIEQGYELFGLVYINILLTTYEEELERIFLEIYAPVK</sequence>
<dbReference type="InterPro" id="IPR009061">
    <property type="entry name" value="DNA-bd_dom_put_sf"/>
</dbReference>
<dbReference type="Pfam" id="PF13411">
    <property type="entry name" value="MerR_1"/>
    <property type="match status" value="1"/>
</dbReference>
<organism evidence="6 7">
    <name type="scientific">Bacillus wiedmannii</name>
    <dbReference type="NCBI Taxonomy" id="1890302"/>
    <lineage>
        <taxon>Bacteria</taxon>
        <taxon>Bacillati</taxon>
        <taxon>Bacillota</taxon>
        <taxon>Bacilli</taxon>
        <taxon>Bacillales</taxon>
        <taxon>Bacillaceae</taxon>
        <taxon>Bacillus</taxon>
        <taxon>Bacillus cereus group</taxon>
    </lineage>
</organism>
<dbReference type="Proteomes" id="UP000196052">
    <property type="component" value="Unassembled WGS sequence"/>
</dbReference>
<dbReference type="CDD" id="cd00592">
    <property type="entry name" value="HTH_MerR-like"/>
    <property type="match status" value="1"/>
</dbReference>
<dbReference type="GO" id="GO:0003700">
    <property type="term" value="F:DNA-binding transcription factor activity"/>
    <property type="evidence" value="ECO:0007669"/>
    <property type="project" value="InterPro"/>
</dbReference>
<dbReference type="EMBL" id="FMBE01000013">
    <property type="protein sequence ID" value="SCC40913.1"/>
    <property type="molecule type" value="Genomic_DNA"/>
</dbReference>
<proteinExistence type="predicted"/>
<accession>A0A1C4EBB4</accession>
<feature type="domain" description="HTH merR-type" evidence="5">
    <location>
        <begin position="15"/>
        <end position="84"/>
    </location>
</feature>
<evidence type="ECO:0000256" key="4">
    <source>
        <dbReference type="ARBA" id="ARBA00023163"/>
    </source>
</evidence>
<dbReference type="InterPro" id="IPR000551">
    <property type="entry name" value="MerR-type_HTH_dom"/>
</dbReference>
<keyword evidence="3" id="KW-0238">DNA-binding</keyword>
<dbReference type="AlphaFoldDB" id="A0A1C4EBB4"/>
<dbReference type="PANTHER" id="PTHR30204">
    <property type="entry name" value="REDOX-CYCLING DRUG-SENSING TRANSCRIPTIONAL ACTIVATOR SOXR"/>
    <property type="match status" value="1"/>
</dbReference>
<keyword evidence="1" id="KW-0678">Repressor</keyword>
<evidence type="ECO:0000313" key="7">
    <source>
        <dbReference type="Proteomes" id="UP000196052"/>
    </source>
</evidence>
<dbReference type="Gene3D" id="1.10.1660.10">
    <property type="match status" value="1"/>
</dbReference>
<dbReference type="InterPro" id="IPR047057">
    <property type="entry name" value="MerR_fam"/>
</dbReference>
<dbReference type="SUPFAM" id="SSF46955">
    <property type="entry name" value="Putative DNA-binding domain"/>
    <property type="match status" value="1"/>
</dbReference>
<evidence type="ECO:0000313" key="6">
    <source>
        <dbReference type="EMBL" id="SCC40913.1"/>
    </source>
</evidence>